<keyword evidence="1" id="KW-0812">Transmembrane</keyword>
<feature type="transmembrane region" description="Helical" evidence="1">
    <location>
        <begin position="41"/>
        <end position="62"/>
    </location>
</feature>
<dbReference type="STRING" id="1797516.A3D26_00385"/>
<feature type="signal peptide" evidence="2">
    <location>
        <begin position="1"/>
        <end position="25"/>
    </location>
</feature>
<evidence type="ECO:0008006" key="5">
    <source>
        <dbReference type="Google" id="ProtNLM"/>
    </source>
</evidence>
<comment type="caution">
    <text evidence="3">The sequence shown here is derived from an EMBL/GenBank/DDBJ whole genome shotgun (WGS) entry which is preliminary data.</text>
</comment>
<protein>
    <recommendedName>
        <fullName evidence="5">TrbC/VIRB2 family protein</fullName>
    </recommendedName>
</protein>
<sequence length="120" mass="12303">MQARFGTALFLAAIVYFSLPSSVFAASCGDVPTIKDIECVAGNLVSAALGLAGIVLFIMFLIGGFKYMTSGGDPKAVEAAKGTLTQAVAGLVVLVLAYVVLVVIEAITGVNVTEFKVTTP</sequence>
<evidence type="ECO:0000313" key="3">
    <source>
        <dbReference type="EMBL" id="OGY10543.1"/>
    </source>
</evidence>
<evidence type="ECO:0000313" key="4">
    <source>
        <dbReference type="Proteomes" id="UP000178319"/>
    </source>
</evidence>
<reference evidence="3 4" key="1">
    <citation type="journal article" date="2016" name="Nat. Commun.">
        <title>Thousands of microbial genomes shed light on interconnected biogeochemical processes in an aquifer system.</title>
        <authorList>
            <person name="Anantharaman K."/>
            <person name="Brown C.T."/>
            <person name="Hug L.A."/>
            <person name="Sharon I."/>
            <person name="Castelle C.J."/>
            <person name="Probst A.J."/>
            <person name="Thomas B.C."/>
            <person name="Singh A."/>
            <person name="Wilkins M.J."/>
            <person name="Karaoz U."/>
            <person name="Brodie E.L."/>
            <person name="Williams K.H."/>
            <person name="Hubbard S.S."/>
            <person name="Banfield J.F."/>
        </authorList>
    </citation>
    <scope>NUCLEOTIDE SEQUENCE [LARGE SCALE GENOMIC DNA]</scope>
</reference>
<accession>A0A1G1V5B9</accession>
<dbReference type="AlphaFoldDB" id="A0A1G1V5B9"/>
<evidence type="ECO:0000256" key="2">
    <source>
        <dbReference type="SAM" id="SignalP"/>
    </source>
</evidence>
<evidence type="ECO:0000256" key="1">
    <source>
        <dbReference type="SAM" id="Phobius"/>
    </source>
</evidence>
<organism evidence="3 4">
    <name type="scientific">Candidatus Blackburnbacteria bacterium RIFCSPHIGHO2_02_FULL_44_20</name>
    <dbReference type="NCBI Taxonomy" id="1797516"/>
    <lineage>
        <taxon>Bacteria</taxon>
        <taxon>Candidatus Blackburniibacteriota</taxon>
    </lineage>
</organism>
<feature type="transmembrane region" description="Helical" evidence="1">
    <location>
        <begin position="83"/>
        <end position="104"/>
    </location>
</feature>
<dbReference type="Pfam" id="PF18895">
    <property type="entry name" value="T4SS_pilin"/>
    <property type="match status" value="1"/>
</dbReference>
<proteinExistence type="predicted"/>
<keyword evidence="1" id="KW-0472">Membrane</keyword>
<dbReference type="Proteomes" id="UP000178319">
    <property type="component" value="Unassembled WGS sequence"/>
</dbReference>
<dbReference type="EMBL" id="MHBZ01000033">
    <property type="protein sequence ID" value="OGY10543.1"/>
    <property type="molecule type" value="Genomic_DNA"/>
</dbReference>
<gene>
    <name evidence="3" type="ORF">A3D26_00385</name>
</gene>
<dbReference type="InterPro" id="IPR043993">
    <property type="entry name" value="T4SS_pilin"/>
</dbReference>
<name>A0A1G1V5B9_9BACT</name>
<keyword evidence="2" id="KW-0732">Signal</keyword>
<keyword evidence="1" id="KW-1133">Transmembrane helix</keyword>
<feature type="chain" id="PRO_5009580964" description="TrbC/VIRB2 family protein" evidence="2">
    <location>
        <begin position="26"/>
        <end position="120"/>
    </location>
</feature>
<dbReference type="PROSITE" id="PS51257">
    <property type="entry name" value="PROKAR_LIPOPROTEIN"/>
    <property type="match status" value="1"/>
</dbReference>